<proteinExistence type="inferred from homology"/>
<dbReference type="PROSITE" id="PS00058">
    <property type="entry name" value="DNA_MISMATCH_REPAIR_1"/>
    <property type="match status" value="1"/>
</dbReference>
<accession>A0A0E9LWA5</accession>
<dbReference type="GO" id="GO:0030983">
    <property type="term" value="F:mismatched DNA binding"/>
    <property type="evidence" value="ECO:0007669"/>
    <property type="project" value="InterPro"/>
</dbReference>
<dbReference type="InterPro" id="IPR014790">
    <property type="entry name" value="MutL_C"/>
</dbReference>
<dbReference type="NCBIfam" id="TIGR00585">
    <property type="entry name" value="mutl"/>
    <property type="match status" value="1"/>
</dbReference>
<reference evidence="8 9" key="1">
    <citation type="journal article" date="2015" name="Microbes Environ.">
        <title>Distribution and evolution of nitrogen fixation genes in the phylum bacteroidetes.</title>
        <authorList>
            <person name="Inoue J."/>
            <person name="Oshima K."/>
            <person name="Suda W."/>
            <person name="Sakamoto M."/>
            <person name="Iino T."/>
            <person name="Noda S."/>
            <person name="Hongoh Y."/>
            <person name="Hattori M."/>
            <person name="Ohkuma M."/>
        </authorList>
    </citation>
    <scope>NUCLEOTIDE SEQUENCE [LARGE SCALE GENOMIC DNA]</scope>
    <source>
        <strain evidence="8">JCM 15548</strain>
    </source>
</reference>
<dbReference type="Proteomes" id="UP000032900">
    <property type="component" value="Unassembled WGS sequence"/>
</dbReference>
<dbReference type="STRING" id="1236989.JCM15548_11317"/>
<comment type="function">
    <text evidence="5">This protein is involved in the repair of mismatches in DNA. It is required for dam-dependent methyl-directed DNA mismatch repair. May act as a 'molecular matchmaker', a protein that promotes the formation of a stable complex between two or more DNA-binding proteins in an ATP-dependent manner without itself being part of a final effector complex.</text>
</comment>
<dbReference type="OrthoDB" id="9763467at2"/>
<protein>
    <recommendedName>
        <fullName evidence="2 5">DNA mismatch repair protein MutL</fullName>
    </recommendedName>
</protein>
<dbReference type="GO" id="GO:0006298">
    <property type="term" value="P:mismatch repair"/>
    <property type="evidence" value="ECO:0007669"/>
    <property type="project" value="UniProtKB-UniRule"/>
</dbReference>
<dbReference type="Gene3D" id="3.30.1370.100">
    <property type="entry name" value="MutL, C-terminal domain, regulatory subdomain"/>
    <property type="match status" value="1"/>
</dbReference>
<dbReference type="InterPro" id="IPR013507">
    <property type="entry name" value="DNA_mismatch_S5_2-like"/>
</dbReference>
<keyword evidence="4 5" id="KW-0234">DNA repair</keyword>
<name>A0A0E9LWA5_9BACT</name>
<dbReference type="GO" id="GO:0016887">
    <property type="term" value="F:ATP hydrolysis activity"/>
    <property type="evidence" value="ECO:0007669"/>
    <property type="project" value="InterPro"/>
</dbReference>
<dbReference type="SMART" id="SM00853">
    <property type="entry name" value="MutL_C"/>
    <property type="match status" value="1"/>
</dbReference>
<dbReference type="InterPro" id="IPR042121">
    <property type="entry name" value="MutL_C_regsub"/>
</dbReference>
<dbReference type="SUPFAM" id="SSF55874">
    <property type="entry name" value="ATPase domain of HSP90 chaperone/DNA topoisomerase II/histidine kinase"/>
    <property type="match status" value="1"/>
</dbReference>
<evidence type="ECO:0000256" key="2">
    <source>
        <dbReference type="ARBA" id="ARBA00021975"/>
    </source>
</evidence>
<evidence type="ECO:0000259" key="7">
    <source>
        <dbReference type="SMART" id="SM01340"/>
    </source>
</evidence>
<dbReference type="GO" id="GO:0032300">
    <property type="term" value="C:mismatch repair complex"/>
    <property type="evidence" value="ECO:0007669"/>
    <property type="project" value="InterPro"/>
</dbReference>
<sequence>MSDIIQLLPDSVANQIAAGEVIQRPASVIKELVENAIDAGATEIKVIVKEAGRTLIQVIDNGSGMTETDARMAFERHATSKISAAVDLFALRTMGFRGEALASIAAIAQVELKTKTPDNDLGTHIEIAGSRIQKQEPISCDTGCNFLVKNLFFNVPARRKFLKTNATELRHIIHEFQRITLANPKVAFVLTHNDQPLMNLPAANYRQRIAGVMGRHINNQLIPVNTEATVISIHGFIGTPQGSRKTAGDQFFFVNNRYMRHPYLHKAVMDAFANLIQPDAYPSYFLYFDIDPEMIDVNIHPTKTEIKFEDEKLVWKVLNASVRESLGKHNIVPSIDFDTEGQIDIPSRVNTEVTAPRIHVNPHYNPFDTEPAQTREREVTSKDWESLYQGFQTETNHLDTHEEPETILLASRGNDTPLQESFVDNTEDRPIQDSTYFQIKNRYILTPVKSGLMVIDQRRAHERILFERFLSIIQTQKSTTQQVLFAEAINFSADDAALIRDIQTDLAVFGFDIKENQTNTFTVSGVPSEFDKVNTSQLLEDLLEAYKTGEVDAASEVKEQMAAIMARNARMKAGERLSGDQMSHLVGQLFQCSMPGYTSSGQTVFSIIENEEMEKRFK</sequence>
<dbReference type="GO" id="GO:0140664">
    <property type="term" value="F:ATP-dependent DNA damage sensor activity"/>
    <property type="evidence" value="ECO:0007669"/>
    <property type="project" value="InterPro"/>
</dbReference>
<feature type="domain" description="DNA mismatch repair protein S5" evidence="7">
    <location>
        <begin position="209"/>
        <end position="327"/>
    </location>
</feature>
<dbReference type="AlphaFoldDB" id="A0A0E9LWA5"/>
<dbReference type="Gene3D" id="3.30.230.10">
    <property type="match status" value="1"/>
</dbReference>
<evidence type="ECO:0000256" key="3">
    <source>
        <dbReference type="ARBA" id="ARBA00022763"/>
    </source>
</evidence>
<dbReference type="InterPro" id="IPR036890">
    <property type="entry name" value="HATPase_C_sf"/>
</dbReference>
<dbReference type="CDD" id="cd00782">
    <property type="entry name" value="MutL_Trans"/>
    <property type="match status" value="1"/>
</dbReference>
<dbReference type="InterPro" id="IPR014762">
    <property type="entry name" value="DNA_mismatch_repair_CS"/>
</dbReference>
<evidence type="ECO:0000313" key="9">
    <source>
        <dbReference type="Proteomes" id="UP000032900"/>
    </source>
</evidence>
<evidence type="ECO:0000256" key="1">
    <source>
        <dbReference type="ARBA" id="ARBA00006082"/>
    </source>
</evidence>
<dbReference type="FunFam" id="3.30.565.10:FF:000003">
    <property type="entry name" value="DNA mismatch repair endonuclease MutL"/>
    <property type="match status" value="1"/>
</dbReference>
<dbReference type="PANTHER" id="PTHR10073:SF12">
    <property type="entry name" value="DNA MISMATCH REPAIR PROTEIN MLH1"/>
    <property type="match status" value="1"/>
</dbReference>
<evidence type="ECO:0000256" key="5">
    <source>
        <dbReference type="HAMAP-Rule" id="MF_00149"/>
    </source>
</evidence>
<comment type="similarity">
    <text evidence="1 5">Belongs to the DNA mismatch repair MutL/HexB family.</text>
</comment>
<gene>
    <name evidence="5" type="primary">mutL</name>
    <name evidence="8" type="ORF">JCM15548_11317</name>
</gene>
<dbReference type="EMBL" id="BAZW01000007">
    <property type="protein sequence ID" value="GAO29155.1"/>
    <property type="molecule type" value="Genomic_DNA"/>
</dbReference>
<dbReference type="InterPro" id="IPR014721">
    <property type="entry name" value="Ribsml_uS5_D2-typ_fold_subgr"/>
</dbReference>
<evidence type="ECO:0000313" key="8">
    <source>
        <dbReference type="EMBL" id="GAO29155.1"/>
    </source>
</evidence>
<dbReference type="InterPro" id="IPR037198">
    <property type="entry name" value="MutL_C_sf"/>
</dbReference>
<comment type="caution">
    <text evidence="8">The sequence shown here is derived from an EMBL/GenBank/DDBJ whole genome shotgun (WGS) entry which is preliminary data.</text>
</comment>
<dbReference type="Pfam" id="PF01119">
    <property type="entry name" value="DNA_mis_repair"/>
    <property type="match status" value="1"/>
</dbReference>
<dbReference type="Gene3D" id="3.30.1540.20">
    <property type="entry name" value="MutL, C-terminal domain, dimerisation subdomain"/>
    <property type="match status" value="1"/>
</dbReference>
<dbReference type="CDD" id="cd16926">
    <property type="entry name" value="HATPase_MutL-MLH-PMS-like"/>
    <property type="match status" value="1"/>
</dbReference>
<dbReference type="PANTHER" id="PTHR10073">
    <property type="entry name" value="DNA MISMATCH REPAIR PROTEIN MLH, PMS, MUTL"/>
    <property type="match status" value="1"/>
</dbReference>
<dbReference type="InterPro" id="IPR002099">
    <property type="entry name" value="MutL/Mlh/PMS"/>
</dbReference>
<dbReference type="GO" id="GO:0005524">
    <property type="term" value="F:ATP binding"/>
    <property type="evidence" value="ECO:0007669"/>
    <property type="project" value="InterPro"/>
</dbReference>
<dbReference type="Pfam" id="PF08676">
    <property type="entry name" value="MutL_C"/>
    <property type="match status" value="1"/>
</dbReference>
<dbReference type="SUPFAM" id="SSF54211">
    <property type="entry name" value="Ribosomal protein S5 domain 2-like"/>
    <property type="match status" value="1"/>
</dbReference>
<dbReference type="InterPro" id="IPR042120">
    <property type="entry name" value="MutL_C_dimsub"/>
</dbReference>
<dbReference type="Pfam" id="PF13589">
    <property type="entry name" value="HATPase_c_3"/>
    <property type="match status" value="1"/>
</dbReference>
<dbReference type="SUPFAM" id="SSF118116">
    <property type="entry name" value="DNA mismatch repair protein MutL"/>
    <property type="match status" value="1"/>
</dbReference>
<organism evidence="8 9">
    <name type="scientific">Geofilum rubicundum JCM 15548</name>
    <dbReference type="NCBI Taxonomy" id="1236989"/>
    <lineage>
        <taxon>Bacteria</taxon>
        <taxon>Pseudomonadati</taxon>
        <taxon>Bacteroidota</taxon>
        <taxon>Bacteroidia</taxon>
        <taxon>Marinilabiliales</taxon>
        <taxon>Marinilabiliaceae</taxon>
        <taxon>Geofilum</taxon>
    </lineage>
</organism>
<dbReference type="InterPro" id="IPR020667">
    <property type="entry name" value="DNA_mismatch_repair_MutL"/>
</dbReference>
<evidence type="ECO:0000256" key="4">
    <source>
        <dbReference type="ARBA" id="ARBA00023204"/>
    </source>
</evidence>
<keyword evidence="9" id="KW-1185">Reference proteome</keyword>
<dbReference type="HAMAP" id="MF_00149">
    <property type="entry name" value="DNA_mis_repair"/>
    <property type="match status" value="1"/>
</dbReference>
<dbReference type="InterPro" id="IPR020568">
    <property type="entry name" value="Ribosomal_Su5_D2-typ_SF"/>
</dbReference>
<feature type="domain" description="MutL C-terminal dimerisation" evidence="6">
    <location>
        <begin position="436"/>
        <end position="577"/>
    </location>
</feature>
<dbReference type="Gene3D" id="3.30.565.10">
    <property type="entry name" value="Histidine kinase-like ATPase, C-terminal domain"/>
    <property type="match status" value="1"/>
</dbReference>
<keyword evidence="3 5" id="KW-0227">DNA damage</keyword>
<evidence type="ECO:0000259" key="6">
    <source>
        <dbReference type="SMART" id="SM00853"/>
    </source>
</evidence>
<dbReference type="SMART" id="SM01340">
    <property type="entry name" value="DNA_mis_repair"/>
    <property type="match status" value="1"/>
</dbReference>
<dbReference type="InterPro" id="IPR038973">
    <property type="entry name" value="MutL/Mlh/Pms-like"/>
</dbReference>